<dbReference type="RefSeq" id="WP_209891584.1">
    <property type="nucleotide sequence ID" value="NZ_BAAAJV010000006.1"/>
</dbReference>
<evidence type="ECO:0000313" key="3">
    <source>
        <dbReference type="Proteomes" id="UP000698222"/>
    </source>
</evidence>
<comment type="caution">
    <text evidence="2">The sequence shown here is derived from an EMBL/GenBank/DDBJ whole genome shotgun (WGS) entry which is preliminary data.</text>
</comment>
<dbReference type="PRINTS" id="PR00420">
    <property type="entry name" value="RNGMNOXGNASE"/>
</dbReference>
<accession>A0ABS4YL51</accession>
<dbReference type="Pfam" id="PF01494">
    <property type="entry name" value="FAD_binding_3"/>
    <property type="match status" value="1"/>
</dbReference>
<feature type="domain" description="FAD-binding" evidence="1">
    <location>
        <begin position="11"/>
        <end position="320"/>
    </location>
</feature>
<dbReference type="InterPro" id="IPR036188">
    <property type="entry name" value="FAD/NAD-bd_sf"/>
</dbReference>
<evidence type="ECO:0000313" key="2">
    <source>
        <dbReference type="EMBL" id="MBP2409508.1"/>
    </source>
</evidence>
<dbReference type="InterPro" id="IPR051704">
    <property type="entry name" value="FAD_aromatic-hydroxylase"/>
</dbReference>
<dbReference type="PANTHER" id="PTHR46865">
    <property type="entry name" value="OXIDOREDUCTASE-RELATED"/>
    <property type="match status" value="1"/>
</dbReference>
<organism evidence="2 3">
    <name type="scientific">Brachybacterium fresconis</name>
    <dbReference type="NCBI Taxonomy" id="173363"/>
    <lineage>
        <taxon>Bacteria</taxon>
        <taxon>Bacillati</taxon>
        <taxon>Actinomycetota</taxon>
        <taxon>Actinomycetes</taxon>
        <taxon>Micrococcales</taxon>
        <taxon>Dermabacteraceae</taxon>
        <taxon>Brachybacterium</taxon>
    </lineage>
</organism>
<keyword evidence="3" id="KW-1185">Reference proteome</keyword>
<proteinExistence type="predicted"/>
<gene>
    <name evidence="2" type="ORF">JOF44_002411</name>
</gene>
<protein>
    <submittedName>
        <fullName evidence="2">2-polyprenyl-6-methoxyphenol hydroxylase-like FAD-dependent oxidoreductase</fullName>
    </submittedName>
</protein>
<dbReference type="InterPro" id="IPR002938">
    <property type="entry name" value="FAD-bd"/>
</dbReference>
<name>A0ABS4YL51_9MICO</name>
<evidence type="ECO:0000259" key="1">
    <source>
        <dbReference type="Pfam" id="PF01494"/>
    </source>
</evidence>
<dbReference type="PANTHER" id="PTHR46865:SF8">
    <property type="entry name" value="POSSIBLE OXIDOREDUCTASE"/>
    <property type="match status" value="1"/>
</dbReference>
<reference evidence="2 3" key="1">
    <citation type="submission" date="2021-03" db="EMBL/GenBank/DDBJ databases">
        <title>Sequencing the genomes of 1000 actinobacteria strains.</title>
        <authorList>
            <person name="Klenk H.-P."/>
        </authorList>
    </citation>
    <scope>NUCLEOTIDE SEQUENCE [LARGE SCALE GENOMIC DNA]</scope>
    <source>
        <strain evidence="2 3">DSM 14564</strain>
    </source>
</reference>
<dbReference type="Proteomes" id="UP000698222">
    <property type="component" value="Unassembled WGS sequence"/>
</dbReference>
<dbReference type="Gene3D" id="3.30.9.10">
    <property type="entry name" value="D-Amino Acid Oxidase, subunit A, domain 2"/>
    <property type="match status" value="1"/>
</dbReference>
<dbReference type="SUPFAM" id="SSF51905">
    <property type="entry name" value="FAD/NAD(P)-binding domain"/>
    <property type="match status" value="1"/>
</dbReference>
<dbReference type="EMBL" id="JAGIOC010000001">
    <property type="protein sequence ID" value="MBP2409508.1"/>
    <property type="molecule type" value="Genomic_DNA"/>
</dbReference>
<dbReference type="Gene3D" id="3.50.50.60">
    <property type="entry name" value="FAD/NAD(P)-binding domain"/>
    <property type="match status" value="1"/>
</dbReference>
<sequence length="409" mass="44810">MTYASHTPRRALVVGAGIAGLSAAIALEKAGWEAEIVERSPGRRRGGYFIMMFGSGRVAAEHLGITGLRARNPADGRTYKADRQGLQGPSVGFGDTPTSPWLMLRGDVERAAFESLPASVDVHFSTTPMAIVQGADRATVTLRNTVDGTERTEDFDLVVGADGLRSTVRRLAWGPHTDYLDRVADMVCAYELPQGLPGLRVQDGASIKEAGRSFTVFSFEDHAPTVLFSYKTQDVDADRARAKEIGVAARLREVYGPQPLGDMVEAALRHLENTDEFLFDSVEQAHVDHWHHGNVMLLGDAAWCPTLYSGMGATSSLSGADVLRAMLQKHPDSLEKALTAWEAALRGPVETFQRSASPMRAIFTLDTEEEIKRSSRIQAFYRRMFALSPARAIFARLPLYRMREADLAA</sequence>